<feature type="signal peptide" evidence="7">
    <location>
        <begin position="1"/>
        <end position="23"/>
    </location>
</feature>
<dbReference type="Gene3D" id="3.40.190.10">
    <property type="entry name" value="Periplasmic binding protein-like II"/>
    <property type="match status" value="2"/>
</dbReference>
<evidence type="ECO:0000313" key="10">
    <source>
        <dbReference type="EMBL" id="GCL64508.1"/>
    </source>
</evidence>
<dbReference type="EMBL" id="BJCL01000009">
    <property type="protein sequence ID" value="GCL64508.1"/>
    <property type="molecule type" value="Genomic_DNA"/>
</dbReference>
<keyword evidence="11" id="KW-1185">Reference proteome</keyword>
<gene>
    <name evidence="10" type="ORF">AQPW35_35890</name>
</gene>
<dbReference type="AlphaFoldDB" id="A0A480B0A7"/>
<dbReference type="PANTHER" id="PTHR35936">
    <property type="entry name" value="MEMBRANE-BOUND LYTIC MUREIN TRANSGLYCOSYLASE F"/>
    <property type="match status" value="1"/>
</dbReference>
<comment type="subcellular location">
    <subcellularLocation>
        <location evidence="1">Periplasm</location>
    </subcellularLocation>
</comment>
<dbReference type="GO" id="GO:0016020">
    <property type="term" value="C:membrane"/>
    <property type="evidence" value="ECO:0007669"/>
    <property type="project" value="InterPro"/>
</dbReference>
<accession>A0A480B0A7</accession>
<name>A0A480B0A7_9BURK</name>
<keyword evidence="5" id="KW-0574">Periplasm</keyword>
<keyword evidence="4 7" id="KW-0732">Signal</keyword>
<proteinExistence type="inferred from homology"/>
<evidence type="ECO:0000256" key="2">
    <source>
        <dbReference type="ARBA" id="ARBA00010333"/>
    </source>
</evidence>
<evidence type="ECO:0000256" key="1">
    <source>
        <dbReference type="ARBA" id="ARBA00004418"/>
    </source>
</evidence>
<dbReference type="Pfam" id="PF00497">
    <property type="entry name" value="SBP_bac_3"/>
    <property type="match status" value="1"/>
</dbReference>
<sequence length="261" mass="28389">MQRRLLALALPLVLAFGAATAHAQAPDWKKIRIGVEGAYPPFSEVGPDGKLKGFDIDIAMALCAEMKAECTLVQQEWDGIIPALQSRKFDAIIASMAITEERLKVVNFTAKYYNTPSRLVAKADAKLEASAAGLKGKRIGVQRSTIQDRFVTATFTQSEIVRYAKADEVYLDLAAGRVDVVFSDTLAVDGGFLKKPQGKGFAFFGPAYDDPKFFGTGSGIAVRKADTALQAKFNAAIPAIRANGVYKKINDKYFDFDVYGK</sequence>
<evidence type="ECO:0000256" key="6">
    <source>
        <dbReference type="RuleBase" id="RU003744"/>
    </source>
</evidence>
<feature type="domain" description="Solute-binding protein family 3/N-terminal" evidence="8">
    <location>
        <begin position="30"/>
        <end position="257"/>
    </location>
</feature>
<dbReference type="GO" id="GO:0015276">
    <property type="term" value="F:ligand-gated monoatomic ion channel activity"/>
    <property type="evidence" value="ECO:0007669"/>
    <property type="project" value="InterPro"/>
</dbReference>
<dbReference type="GO" id="GO:0030288">
    <property type="term" value="C:outer membrane-bounded periplasmic space"/>
    <property type="evidence" value="ECO:0007669"/>
    <property type="project" value="InterPro"/>
</dbReference>
<evidence type="ECO:0000259" key="9">
    <source>
        <dbReference type="SMART" id="SM00079"/>
    </source>
</evidence>
<evidence type="ECO:0000256" key="4">
    <source>
        <dbReference type="ARBA" id="ARBA00022729"/>
    </source>
</evidence>
<evidence type="ECO:0000256" key="3">
    <source>
        <dbReference type="ARBA" id="ARBA00022448"/>
    </source>
</evidence>
<evidence type="ECO:0000313" key="11">
    <source>
        <dbReference type="Proteomes" id="UP000301751"/>
    </source>
</evidence>
<reference evidence="11" key="1">
    <citation type="submission" date="2019-03" db="EMBL/GenBank/DDBJ databases">
        <title>Aquabacterium pictum sp.nov., the first bacteriochlorophyll a-containing freshwater bacterium in the genus Aquabacterium of the class Betaproteobacteria.</title>
        <authorList>
            <person name="Hirose S."/>
            <person name="Tank M."/>
            <person name="Hara E."/>
            <person name="Tamaki H."/>
            <person name="Takaichi S."/>
            <person name="Haruta S."/>
            <person name="Hanada S."/>
        </authorList>
    </citation>
    <scope>NUCLEOTIDE SEQUENCE [LARGE SCALE GENOMIC DNA]</scope>
    <source>
        <strain evidence="11">W35</strain>
    </source>
</reference>
<evidence type="ECO:0000259" key="8">
    <source>
        <dbReference type="SMART" id="SM00062"/>
    </source>
</evidence>
<dbReference type="RefSeq" id="WP_137734226.1">
    <property type="nucleotide sequence ID" value="NZ_BJCL01000009.1"/>
</dbReference>
<dbReference type="InterPro" id="IPR018313">
    <property type="entry name" value="SBP_3_CS"/>
</dbReference>
<feature type="chain" id="PRO_5019782548" evidence="7">
    <location>
        <begin position="24"/>
        <end position="261"/>
    </location>
</feature>
<dbReference type="PROSITE" id="PS01039">
    <property type="entry name" value="SBP_BACTERIAL_3"/>
    <property type="match status" value="1"/>
</dbReference>
<organism evidence="10 11">
    <name type="scientific">Pseudaquabacterium pictum</name>
    <dbReference type="NCBI Taxonomy" id="2315236"/>
    <lineage>
        <taxon>Bacteria</taxon>
        <taxon>Pseudomonadati</taxon>
        <taxon>Pseudomonadota</taxon>
        <taxon>Betaproteobacteria</taxon>
        <taxon>Burkholderiales</taxon>
        <taxon>Sphaerotilaceae</taxon>
        <taxon>Pseudaquabacterium</taxon>
    </lineage>
</organism>
<dbReference type="OrthoDB" id="368476at2"/>
<dbReference type="Proteomes" id="UP000301751">
    <property type="component" value="Unassembled WGS sequence"/>
</dbReference>
<dbReference type="SMART" id="SM00062">
    <property type="entry name" value="PBPb"/>
    <property type="match status" value="1"/>
</dbReference>
<feature type="domain" description="Ionotropic glutamate receptor C-terminal" evidence="9">
    <location>
        <begin position="30"/>
        <end position="256"/>
    </location>
</feature>
<dbReference type="NCBIfam" id="TIGR01096">
    <property type="entry name" value="3A0103s03R"/>
    <property type="match status" value="1"/>
</dbReference>
<dbReference type="CDD" id="cd13703">
    <property type="entry name" value="PBP2_HisJ_LAO"/>
    <property type="match status" value="1"/>
</dbReference>
<dbReference type="PANTHER" id="PTHR35936:SF17">
    <property type="entry name" value="ARGININE-BINDING EXTRACELLULAR PROTEIN ARTP"/>
    <property type="match status" value="1"/>
</dbReference>
<comment type="caution">
    <text evidence="10">The sequence shown here is derived from an EMBL/GenBank/DDBJ whole genome shotgun (WGS) entry which is preliminary data.</text>
</comment>
<dbReference type="InterPro" id="IPR005768">
    <property type="entry name" value="Lys_Arg_Orn-bd"/>
</dbReference>
<evidence type="ECO:0000256" key="7">
    <source>
        <dbReference type="SAM" id="SignalP"/>
    </source>
</evidence>
<dbReference type="InterPro" id="IPR001320">
    <property type="entry name" value="Iontro_rcpt_C"/>
</dbReference>
<comment type="similarity">
    <text evidence="2 6">Belongs to the bacterial solute-binding protein 3 family.</text>
</comment>
<dbReference type="SMART" id="SM00079">
    <property type="entry name" value="PBPe"/>
    <property type="match status" value="1"/>
</dbReference>
<evidence type="ECO:0000256" key="5">
    <source>
        <dbReference type="ARBA" id="ARBA00022764"/>
    </source>
</evidence>
<dbReference type="SUPFAM" id="SSF53850">
    <property type="entry name" value="Periplasmic binding protein-like II"/>
    <property type="match status" value="1"/>
</dbReference>
<protein>
    <submittedName>
        <fullName evidence="10">ABC transporter substrate-binding protein</fullName>
    </submittedName>
</protein>
<dbReference type="InterPro" id="IPR001638">
    <property type="entry name" value="Solute-binding_3/MltF_N"/>
</dbReference>
<keyword evidence="3" id="KW-0813">Transport</keyword>